<proteinExistence type="predicted"/>
<reference evidence="2 3" key="1">
    <citation type="journal article" date="2017" name="ISME J.">
        <title>Energy and carbon metabolisms in a deep terrestrial subsurface fluid microbial community.</title>
        <authorList>
            <person name="Momper L."/>
            <person name="Jungbluth S.P."/>
            <person name="Lee M.D."/>
            <person name="Amend J.P."/>
        </authorList>
    </citation>
    <scope>NUCLEOTIDE SEQUENCE [LARGE SCALE GENOMIC DNA]</scope>
    <source>
        <strain evidence="2">SURF_29</strain>
    </source>
</reference>
<organism evidence="2 3">
    <name type="scientific">candidate division WS5 bacterium</name>
    <dbReference type="NCBI Taxonomy" id="2093353"/>
    <lineage>
        <taxon>Bacteria</taxon>
        <taxon>candidate division WS5</taxon>
    </lineage>
</organism>
<sequence>MKAPTTRVKSINEDIIKLNQRLVALKTEKEKAVAESFQQMENLEGLRETERELKKEISDYVQEIQEIVADSTELLQVSSEIIEEKRKITESLNNLIGESQKILDGKISEIQKLDKEMATKRKGLVEEYTNLARQKEDLNILKERLEARGKEINKDYKVII</sequence>
<dbReference type="EMBL" id="QZJW01000046">
    <property type="protein sequence ID" value="RJO60392.1"/>
    <property type="molecule type" value="Genomic_DNA"/>
</dbReference>
<feature type="coiled-coil region" evidence="1">
    <location>
        <begin position="8"/>
        <end position="70"/>
    </location>
</feature>
<dbReference type="Proteomes" id="UP000285655">
    <property type="component" value="Unassembled WGS sequence"/>
</dbReference>
<feature type="coiled-coil region" evidence="1">
    <location>
        <begin position="124"/>
        <end position="155"/>
    </location>
</feature>
<name>A0A419DBF7_9BACT</name>
<evidence type="ECO:0000313" key="3">
    <source>
        <dbReference type="Proteomes" id="UP000285655"/>
    </source>
</evidence>
<protein>
    <submittedName>
        <fullName evidence="2">Uncharacterized protein</fullName>
    </submittedName>
</protein>
<dbReference type="AlphaFoldDB" id="A0A419DBF7"/>
<gene>
    <name evidence="2" type="ORF">C4544_05195</name>
</gene>
<keyword evidence="1" id="KW-0175">Coiled coil</keyword>
<accession>A0A419DBF7</accession>
<evidence type="ECO:0000256" key="1">
    <source>
        <dbReference type="SAM" id="Coils"/>
    </source>
</evidence>
<evidence type="ECO:0000313" key="2">
    <source>
        <dbReference type="EMBL" id="RJO60392.1"/>
    </source>
</evidence>
<comment type="caution">
    <text evidence="2">The sequence shown here is derived from an EMBL/GenBank/DDBJ whole genome shotgun (WGS) entry which is preliminary data.</text>
</comment>